<evidence type="ECO:0000313" key="2">
    <source>
        <dbReference type="EMBL" id="MST63075.1"/>
    </source>
</evidence>
<reference evidence="2 3" key="1">
    <citation type="submission" date="2019-08" db="EMBL/GenBank/DDBJ databases">
        <title>In-depth cultivation of the pig gut microbiome towards novel bacterial diversity and tailored functional studies.</title>
        <authorList>
            <person name="Wylensek D."/>
            <person name="Hitch T.C.A."/>
            <person name="Clavel T."/>
        </authorList>
    </citation>
    <scope>NUCLEOTIDE SEQUENCE [LARGE SCALE GENOMIC DNA]</scope>
    <source>
        <strain evidence="2 3">WCA-SAB-591-4A-A</strain>
    </source>
</reference>
<proteinExistence type="predicted"/>
<organism evidence="2 3">
    <name type="scientific">Peptostreptococcus porci</name>
    <dbReference type="NCBI Taxonomy" id="2652282"/>
    <lineage>
        <taxon>Bacteria</taxon>
        <taxon>Bacillati</taxon>
        <taxon>Bacillota</taxon>
        <taxon>Clostridia</taxon>
        <taxon>Peptostreptococcales</taxon>
        <taxon>Peptostreptococcaceae</taxon>
        <taxon>Peptostreptococcus</taxon>
    </lineage>
</organism>
<evidence type="ECO:0008006" key="4">
    <source>
        <dbReference type="Google" id="ProtNLM"/>
    </source>
</evidence>
<name>A0A6N7X1Q1_9FIRM</name>
<gene>
    <name evidence="2" type="ORF">FYJ71_09025</name>
</gene>
<evidence type="ECO:0000256" key="1">
    <source>
        <dbReference type="SAM" id="Phobius"/>
    </source>
</evidence>
<dbReference type="Proteomes" id="UP000440713">
    <property type="component" value="Unassembled WGS sequence"/>
</dbReference>
<dbReference type="PROSITE" id="PS51257">
    <property type="entry name" value="PROKAR_LIPOPROTEIN"/>
    <property type="match status" value="1"/>
</dbReference>
<keyword evidence="1" id="KW-0472">Membrane</keyword>
<dbReference type="AlphaFoldDB" id="A0A6N7X1Q1"/>
<evidence type="ECO:0000313" key="3">
    <source>
        <dbReference type="Proteomes" id="UP000440713"/>
    </source>
</evidence>
<protein>
    <recommendedName>
        <fullName evidence="4">Phage abortive infection protein</fullName>
    </recommendedName>
</protein>
<dbReference type="RefSeq" id="WP_154538553.1">
    <property type="nucleotide sequence ID" value="NZ_JAXFFP010000004.1"/>
</dbReference>
<keyword evidence="1" id="KW-1133">Transmembrane helix</keyword>
<feature type="transmembrane region" description="Helical" evidence="1">
    <location>
        <begin position="45"/>
        <end position="65"/>
    </location>
</feature>
<keyword evidence="1" id="KW-0812">Transmembrane</keyword>
<comment type="caution">
    <text evidence="2">The sequence shown here is derived from an EMBL/GenBank/DDBJ whole genome shotgun (WGS) entry which is preliminary data.</text>
</comment>
<sequence>MELMKILKNYRIYILLGLLPVFVSCIIHFKMDVNGNFFDNWFSNYAEYVGIVYTAMITLATFSYNNELKMREENKLSRCDSLLDLIKNLREISYILMRLEKYDIVQNYNHIGLDIDVDRNKKIEILESSYEELLNYIDYKNYLYYNFYGRIDEIKIKEIKQSVVDINRIKEDIIFIKKNKNFRMFLAMKDYREYDELMECLHKHDENDISKVYLSMNGYESFGEVYLDIEKYLKTIERLILENELLVEYLTENICYGNTEIKKRFIEHINRKKKEEEKNREEYIKRCNIES</sequence>
<keyword evidence="3" id="KW-1185">Reference proteome</keyword>
<feature type="transmembrane region" description="Helical" evidence="1">
    <location>
        <begin position="12"/>
        <end position="29"/>
    </location>
</feature>
<dbReference type="EMBL" id="VUNE01000005">
    <property type="protein sequence ID" value="MST63075.1"/>
    <property type="molecule type" value="Genomic_DNA"/>
</dbReference>
<accession>A0A6N7X1Q1</accession>